<name>A0ABM8ZG44_9VIBR</name>
<evidence type="ECO:0000256" key="1">
    <source>
        <dbReference type="SAM" id="Phobius"/>
    </source>
</evidence>
<dbReference type="EMBL" id="CAKLCM010000002">
    <property type="protein sequence ID" value="CAH0525448.1"/>
    <property type="molecule type" value="Genomic_DNA"/>
</dbReference>
<accession>A0ABM8ZG44</accession>
<gene>
    <name evidence="2" type="ORF">VHP8226_00980</name>
</gene>
<keyword evidence="3" id="KW-1185">Reference proteome</keyword>
<feature type="transmembrane region" description="Helical" evidence="1">
    <location>
        <begin position="21"/>
        <end position="39"/>
    </location>
</feature>
<reference evidence="2" key="1">
    <citation type="submission" date="2021-12" db="EMBL/GenBank/DDBJ databases">
        <authorList>
            <person name="Rodrigo-Torres L."/>
            <person name="Arahal R. D."/>
            <person name="Lucena T."/>
        </authorList>
    </citation>
    <scope>NUCLEOTIDE SEQUENCE</scope>
    <source>
        <strain evidence="2">CECT 8226</strain>
    </source>
</reference>
<keyword evidence="1" id="KW-0472">Membrane</keyword>
<keyword evidence="1" id="KW-0812">Transmembrane</keyword>
<organism evidence="2 3">
    <name type="scientific">Vibrio hippocampi</name>
    <dbReference type="NCBI Taxonomy" id="654686"/>
    <lineage>
        <taxon>Bacteria</taxon>
        <taxon>Pseudomonadati</taxon>
        <taxon>Pseudomonadota</taxon>
        <taxon>Gammaproteobacteria</taxon>
        <taxon>Vibrionales</taxon>
        <taxon>Vibrionaceae</taxon>
        <taxon>Vibrio</taxon>
    </lineage>
</organism>
<comment type="caution">
    <text evidence="2">The sequence shown here is derived from an EMBL/GenBank/DDBJ whole genome shotgun (WGS) entry which is preliminary data.</text>
</comment>
<evidence type="ECO:0000313" key="3">
    <source>
        <dbReference type="Proteomes" id="UP000838160"/>
    </source>
</evidence>
<dbReference type="Proteomes" id="UP000838160">
    <property type="component" value="Unassembled WGS sequence"/>
</dbReference>
<evidence type="ECO:0000313" key="2">
    <source>
        <dbReference type="EMBL" id="CAH0525448.1"/>
    </source>
</evidence>
<sequence length="168" mass="19399">MQKISVQGVEVLVGNHVYKTRYCRLVIFGFFLLVSSPATRGNEPLFAYVLVLIFFGLLVHEIRRMALKPTLLAIGYDGVYHHQIGFVPWSNVESTDFFVGSTNTMHKALILTTIEHRVKLKYHWLPRPIRVESNVLRLDMSYSDCNIQKAYTNAKVMREWYLAHHSAS</sequence>
<keyword evidence="1" id="KW-1133">Transmembrane helix</keyword>
<protein>
    <recommendedName>
        <fullName evidence="4">DUF304 domain-containing protein</fullName>
    </recommendedName>
</protein>
<evidence type="ECO:0008006" key="4">
    <source>
        <dbReference type="Google" id="ProtNLM"/>
    </source>
</evidence>
<proteinExistence type="predicted"/>
<feature type="transmembrane region" description="Helical" evidence="1">
    <location>
        <begin position="45"/>
        <end position="62"/>
    </location>
</feature>